<dbReference type="InterPro" id="IPR039448">
    <property type="entry name" value="Beta_helix"/>
</dbReference>
<evidence type="ECO:0000313" key="3">
    <source>
        <dbReference type="Proteomes" id="UP001422759"/>
    </source>
</evidence>
<dbReference type="InterPro" id="IPR006626">
    <property type="entry name" value="PbH1"/>
</dbReference>
<keyword evidence="3" id="KW-1185">Reference proteome</keyword>
<gene>
    <name evidence="2" type="ORF">GCM10009760_44640</name>
</gene>
<dbReference type="RefSeq" id="WP_344467681.1">
    <property type="nucleotide sequence ID" value="NZ_BAAANT010000029.1"/>
</dbReference>
<evidence type="ECO:0000259" key="1">
    <source>
        <dbReference type="Pfam" id="PF13229"/>
    </source>
</evidence>
<dbReference type="Pfam" id="PF13229">
    <property type="entry name" value="Beta_helix"/>
    <property type="match status" value="1"/>
</dbReference>
<dbReference type="Gene3D" id="2.160.20.10">
    <property type="entry name" value="Single-stranded right-handed beta-helix, Pectin lyase-like"/>
    <property type="match status" value="1"/>
</dbReference>
<dbReference type="Proteomes" id="UP001422759">
    <property type="component" value="Unassembled WGS sequence"/>
</dbReference>
<dbReference type="InterPro" id="IPR011050">
    <property type="entry name" value="Pectin_lyase_fold/virulence"/>
</dbReference>
<evidence type="ECO:0000313" key="2">
    <source>
        <dbReference type="EMBL" id="GAA2150344.1"/>
    </source>
</evidence>
<dbReference type="EMBL" id="BAAANT010000029">
    <property type="protein sequence ID" value="GAA2150344.1"/>
    <property type="molecule type" value="Genomic_DNA"/>
</dbReference>
<comment type="caution">
    <text evidence="2">The sequence shown here is derived from an EMBL/GenBank/DDBJ whole genome shotgun (WGS) entry which is preliminary data.</text>
</comment>
<dbReference type="SMART" id="SM00710">
    <property type="entry name" value="PbH1"/>
    <property type="match status" value="7"/>
</dbReference>
<proteinExistence type="predicted"/>
<dbReference type="SUPFAM" id="SSF51126">
    <property type="entry name" value="Pectin lyase-like"/>
    <property type="match status" value="1"/>
</dbReference>
<organism evidence="2 3">
    <name type="scientific">Kitasatospora kazusensis</name>
    <dbReference type="NCBI Taxonomy" id="407974"/>
    <lineage>
        <taxon>Bacteria</taxon>
        <taxon>Bacillati</taxon>
        <taxon>Actinomycetota</taxon>
        <taxon>Actinomycetes</taxon>
        <taxon>Kitasatosporales</taxon>
        <taxon>Streptomycetaceae</taxon>
        <taxon>Kitasatospora</taxon>
    </lineage>
</organism>
<reference evidence="2 3" key="1">
    <citation type="journal article" date="2019" name="Int. J. Syst. Evol. Microbiol.">
        <title>The Global Catalogue of Microorganisms (GCM) 10K type strain sequencing project: providing services to taxonomists for standard genome sequencing and annotation.</title>
        <authorList>
            <consortium name="The Broad Institute Genomics Platform"/>
            <consortium name="The Broad Institute Genome Sequencing Center for Infectious Disease"/>
            <person name="Wu L."/>
            <person name="Ma J."/>
        </authorList>
    </citation>
    <scope>NUCLEOTIDE SEQUENCE [LARGE SCALE GENOMIC DNA]</scope>
    <source>
        <strain evidence="2 3">JCM 14560</strain>
    </source>
</reference>
<sequence length="533" mass="54611">MVFTWSPTSGGPAVPAAREPRTRGFLGTGLRAAVGLSLCVTPLVAAAPAGAATGHQYYVDCSAGSDTADGLSTGTAWHSLARVDTVTFQPGDSILLRSGATCTGVLAPKGSGTASAPITVSSYGGSARAAIVGGGARAAVFLDNVQGWELRNLDVSDKGAADGSVRTGIYVLLSDYGTGAHYVVDNVNVHDVNAADSTGPDVEDSGGIVFKAAGSVTPTGFDGILVSNSTVTGTDGYGIATESQWSKRALFPSGDNYFVPMTNVRITGNHLADMGGDGIAVQNGVSPLIDHNVLDGFGLRATAYHAGIWAWNSDKALLEYNEASHGASSPPMMAFDVDGADSGVTYQYNYSHDNGGGFLAFCTAPGQFTDGATIRYNVSQNDHDATYSGITFPVIFNGCGVTETNLSVYNNVVYSTVAKALIGNYGQTNVSYRNNIFYGAPGGSTITDTVSTFDHNLYYNITAVPAGDQHAVKADPLFSAAGAGLSGYRLRCASPAIGAGIAIADNGGRDCYGFPVPTGTPPNIGACQGACVQ</sequence>
<feature type="domain" description="Right handed beta helix" evidence="1">
    <location>
        <begin position="223"/>
        <end position="366"/>
    </location>
</feature>
<name>A0ABN2ZYQ8_9ACTN</name>
<accession>A0ABN2ZYQ8</accession>
<protein>
    <recommendedName>
        <fullName evidence="1">Right handed beta helix domain-containing protein</fullName>
    </recommendedName>
</protein>
<dbReference type="InterPro" id="IPR012334">
    <property type="entry name" value="Pectin_lyas_fold"/>
</dbReference>